<dbReference type="RefSeq" id="WP_160764716.1">
    <property type="nucleotide sequence ID" value="NZ_WUPT01000002.1"/>
</dbReference>
<keyword evidence="3" id="KW-1185">Reference proteome</keyword>
<dbReference type="Gene3D" id="3.10.180.10">
    <property type="entry name" value="2,3-Dihydroxybiphenyl 1,2-Dioxygenase, domain 1"/>
    <property type="match status" value="1"/>
</dbReference>
<dbReference type="AlphaFoldDB" id="A0A7C9NFF1"/>
<accession>A0A7C9NFF1</accession>
<sequence>MFTLELDHLAVVARTLEEGTTFVEAVLGAEMSSGGKHPAMGTHNRLLSLGHDVYLEVIAVDPDAPRPEHRRWFNLDAYDGAPRLMNWICRTDDIGAALENAPAGSGRQLPQTRGDLSWTMAVPEFGRLPYDDASPALIEWSGGMHPARRLPDHGFRLSRLDVFHPRANDLLADFPALHRLPQVAVREGPEKRLIATISTPEGNRILA</sequence>
<dbReference type="Pfam" id="PF13468">
    <property type="entry name" value="Glyoxalase_3"/>
    <property type="match status" value="1"/>
</dbReference>
<reference evidence="2 3" key="2">
    <citation type="submission" date="2020-03" db="EMBL/GenBank/DDBJ databases">
        <title>Kangsaoukella pontilimi gen. nov., sp. nov., a new member of the family Rhodobacteraceae isolated from a tidal mudflat.</title>
        <authorList>
            <person name="Kim I.S."/>
        </authorList>
    </citation>
    <scope>NUCLEOTIDE SEQUENCE [LARGE SCALE GENOMIC DNA]</scope>
    <source>
        <strain evidence="2 3">GH1-50</strain>
    </source>
</reference>
<reference evidence="2 3" key="1">
    <citation type="submission" date="2019-12" db="EMBL/GenBank/DDBJ databases">
        <authorList>
            <person name="Lee S.D."/>
        </authorList>
    </citation>
    <scope>NUCLEOTIDE SEQUENCE [LARGE SCALE GENOMIC DNA]</scope>
    <source>
        <strain evidence="2 3">GH1-50</strain>
    </source>
</reference>
<name>A0A7C9NFF1_9RHOB</name>
<evidence type="ECO:0000313" key="2">
    <source>
        <dbReference type="EMBL" id="MXQ08819.1"/>
    </source>
</evidence>
<organism evidence="2 3">
    <name type="scientific">Kangsaoukella pontilimi</name>
    <dbReference type="NCBI Taxonomy" id="2691042"/>
    <lineage>
        <taxon>Bacteria</taxon>
        <taxon>Pseudomonadati</taxon>
        <taxon>Pseudomonadota</taxon>
        <taxon>Alphaproteobacteria</taxon>
        <taxon>Rhodobacterales</taxon>
        <taxon>Paracoccaceae</taxon>
        <taxon>Kangsaoukella</taxon>
    </lineage>
</organism>
<gene>
    <name evidence="2" type="ORF">GQ651_13255</name>
</gene>
<dbReference type="EMBL" id="WUPT01000002">
    <property type="protein sequence ID" value="MXQ08819.1"/>
    <property type="molecule type" value="Genomic_DNA"/>
</dbReference>
<dbReference type="InterPro" id="IPR029068">
    <property type="entry name" value="Glyas_Bleomycin-R_OHBP_Dase"/>
</dbReference>
<comment type="caution">
    <text evidence="2">The sequence shown here is derived from an EMBL/GenBank/DDBJ whole genome shotgun (WGS) entry which is preliminary data.</text>
</comment>
<dbReference type="InterPro" id="IPR025870">
    <property type="entry name" value="Glyoxalase-like_dom"/>
</dbReference>
<dbReference type="Proteomes" id="UP000480350">
    <property type="component" value="Unassembled WGS sequence"/>
</dbReference>
<proteinExistence type="predicted"/>
<evidence type="ECO:0000313" key="3">
    <source>
        <dbReference type="Proteomes" id="UP000480350"/>
    </source>
</evidence>
<evidence type="ECO:0000259" key="1">
    <source>
        <dbReference type="Pfam" id="PF13468"/>
    </source>
</evidence>
<feature type="domain" description="Glyoxalase-like" evidence="1">
    <location>
        <begin position="6"/>
        <end position="171"/>
    </location>
</feature>
<dbReference type="SUPFAM" id="SSF54593">
    <property type="entry name" value="Glyoxalase/Bleomycin resistance protein/Dihydroxybiphenyl dioxygenase"/>
    <property type="match status" value="1"/>
</dbReference>
<protein>
    <submittedName>
        <fullName evidence="2">VOC family protein</fullName>
    </submittedName>
</protein>